<organism evidence="1 2">
    <name type="scientific">Blattamonas nauphoetae</name>
    <dbReference type="NCBI Taxonomy" id="2049346"/>
    <lineage>
        <taxon>Eukaryota</taxon>
        <taxon>Metamonada</taxon>
        <taxon>Preaxostyla</taxon>
        <taxon>Oxymonadida</taxon>
        <taxon>Blattamonas</taxon>
    </lineage>
</organism>
<dbReference type="Proteomes" id="UP001281761">
    <property type="component" value="Unassembled WGS sequence"/>
</dbReference>
<sequence length="1016" mass="115470">MFIDFTDTVCVPVWHVDDSSPDDEREILTLSLAILERESLVCALIGHSSRVLDHLFTAVPDDPIDRFEVIARTAITSQHSSRKFQVISHIPRILHAHPDLITRLLDTNLLIQLFSTCCTYYYHISSGRTTILNTLSHSPPQLVTKLDSVCPAEIRNIVLLAHRFETSDISIPILFRLIENHPNCLTYLTERTVTPIESSILEYVCNTLRVLSDHPDQPRCLCFGRDTSVLKIILGQRSTGITQDQQKLDDTHRLYSLIPLLILCTASSDDDLSTEALTVATSFFQLPVSQTVALLHHTPPIISLPPDWPFAPDEQEEETRIRALSMGAYSGALINRVPIHAQLLPDSKYTFSETLRAATPQHSLPQTALFSSLIQPTQEEREMWNDPAHPSTLSHLQSLVQCVFSAKISVLFGFPPPKPSWKAELSTTLANTLRLIQLTQPYWSCPPDERVRLSQIILEAMTVDPFDISPDLVTWAQCIVRELLNPPRTDDEKCLSDFTESLRRRMGEAEGDERWRVFVQLCVVSDDVMAETMQMLVLAETNRRSLLTLTTTTPQDLNWTPETSKVMEESTRRLVCLAAQTEDEELFETVWRWLEKTHRLTSMEETHRPTSNPYWIHLGPPSETDPEMEEAILRVLERMVERRREGVGDGEMVGVDQGTADVVVACLHVLGVQLERKTLNAAPFLPVLASLALTTDFGVLFPLLDVFAIISETTEDSPSPFTLSTITIPFLAPSDAHPQPRSLLFIFSSILLQTAIKLADSDYLDEFNRYLSEQPPNPLTIPIVNEIARQANDLIVLSLAQLRHDSLLLSPMTSDSSSQPTLKQIVSAVICLVSSFFTYFYTLLNHFLPHDFSRFLLFSLRQMDVEDELFRFAYQFLHSFNSHLTDFTAKSHSCQFLQSISLIFTRSEHSLRIPFSSMSHLTNFPNPFPADLHPTFVAFREEGLEDMIEKTDDSELWRMLKQFGANCPAEVCFTPHTVPRHLMYMEHADEEELIHRLMDFEREETEGWFADFDDGD</sequence>
<gene>
    <name evidence="1" type="ORF">BLNAU_9518</name>
</gene>
<proteinExistence type="predicted"/>
<dbReference type="EMBL" id="JARBJD010000066">
    <property type="protein sequence ID" value="KAK2955471.1"/>
    <property type="molecule type" value="Genomic_DNA"/>
</dbReference>
<name>A0ABQ9XVI2_9EUKA</name>
<comment type="caution">
    <text evidence="1">The sequence shown here is derived from an EMBL/GenBank/DDBJ whole genome shotgun (WGS) entry which is preliminary data.</text>
</comment>
<keyword evidence="2" id="KW-1185">Reference proteome</keyword>
<evidence type="ECO:0000313" key="1">
    <source>
        <dbReference type="EMBL" id="KAK2955471.1"/>
    </source>
</evidence>
<accession>A0ABQ9XVI2</accession>
<evidence type="ECO:0000313" key="2">
    <source>
        <dbReference type="Proteomes" id="UP001281761"/>
    </source>
</evidence>
<protein>
    <submittedName>
        <fullName evidence="1">Uncharacterized protein</fullName>
    </submittedName>
</protein>
<reference evidence="1 2" key="1">
    <citation type="journal article" date="2022" name="bioRxiv">
        <title>Genomics of Preaxostyla Flagellates Illuminates Evolutionary Transitions and the Path Towards Mitochondrial Loss.</title>
        <authorList>
            <person name="Novak L.V.F."/>
            <person name="Treitli S.C."/>
            <person name="Pyrih J."/>
            <person name="Halakuc P."/>
            <person name="Pipaliya S.V."/>
            <person name="Vacek V."/>
            <person name="Brzon O."/>
            <person name="Soukal P."/>
            <person name="Eme L."/>
            <person name="Dacks J.B."/>
            <person name="Karnkowska A."/>
            <person name="Elias M."/>
            <person name="Hampl V."/>
        </authorList>
    </citation>
    <scope>NUCLEOTIDE SEQUENCE [LARGE SCALE GENOMIC DNA]</scope>
    <source>
        <strain evidence="1">NAU3</strain>
        <tissue evidence="1">Gut</tissue>
    </source>
</reference>